<proteinExistence type="predicted"/>
<name>A0ABQ7JEJ2_9APIC</name>
<protein>
    <submittedName>
        <fullName evidence="2">Uncharacterized protein</fullName>
    </submittedName>
</protein>
<keyword evidence="1" id="KW-0732">Signal</keyword>
<dbReference type="PANTHER" id="PTHR37066">
    <property type="entry name" value="HELICASE-ASSOCIATED"/>
    <property type="match status" value="1"/>
</dbReference>
<dbReference type="EMBL" id="JADAQX010000064">
    <property type="protein sequence ID" value="KAF8822315.1"/>
    <property type="molecule type" value="Genomic_DNA"/>
</dbReference>
<keyword evidence="3" id="KW-1185">Reference proteome</keyword>
<feature type="signal peptide" evidence="1">
    <location>
        <begin position="1"/>
        <end position="21"/>
    </location>
</feature>
<comment type="caution">
    <text evidence="2">The sequence shown here is derived from an EMBL/GenBank/DDBJ whole genome shotgun (WGS) entry which is preliminary data.</text>
</comment>
<evidence type="ECO:0000313" key="3">
    <source>
        <dbReference type="Proteomes" id="UP000823046"/>
    </source>
</evidence>
<evidence type="ECO:0000313" key="2">
    <source>
        <dbReference type="EMBL" id="KAF8822315.1"/>
    </source>
</evidence>
<gene>
    <name evidence="2" type="ORF">IE077_004001</name>
</gene>
<dbReference type="PANTHER" id="PTHR37066:SF1">
    <property type="entry name" value="LNS2_PITP DOMAIN-CONTAINING PROTEIN"/>
    <property type="match status" value="1"/>
</dbReference>
<evidence type="ECO:0000256" key="1">
    <source>
        <dbReference type="SAM" id="SignalP"/>
    </source>
</evidence>
<dbReference type="Proteomes" id="UP000823046">
    <property type="component" value="Unassembled WGS sequence"/>
</dbReference>
<sequence length="666" mass="77372">MPVMTVLIAFAFIVVAAVADAYNGQTGLIRCSVNSAFMWQKCIQSDSAGQQGGKRLRQRAAFSHHHFWGNILYQFPTRTVLCKKRATAQSIRSGNTLISLYSNVLLPSISFDRKFRFCRSLRLMSANEATWEYNDNQTLANGTVTSLKSIENIYFEEFLELLKRYKWAYNSTSIPEEFRITEDQNLWNSQFHGFPLGRLYWRMQKEHLFIYKNITRKQQIEECGFSISPLHAQQNAEHIFSSRHPRTRLKQQADFEKLITGAKIYKTLYKTLNVPYRYKIPNSLPFPKETWGFNLGVALHGVKRAKKYLNLPGSREALEALGVFSQQETLTELSSKATTATTSSIDQEWEMMASNAAAFTSTPTTDTSEEIFNKESLRENLATMEPFKFEEFESISDTMSPREKEEMLRELLSSNITEVLLSRSDPRNLIQRPTRLETEGGYHYEFDIWSFEDVLKAMQAYNNLYLGHLEENESISSRAQVLKNQGFNILEKSWSIPDENSGFWPKEWAGMPLGKYLHAFRVGDIDAKNNWKRRVLLDNIGFDWGDGYAYLNFTWKKLFKGLIWWMYFRGHPFCDLEPHSVIPVGSLVGDFAKPEEVHGLQLGYLIRKAWSQEPVLWHHFPQRYEFLRSIGLTWMRADQLISEYKLEPNFALPRVPKEMLSEELEL</sequence>
<feature type="chain" id="PRO_5046458155" evidence="1">
    <location>
        <begin position="22"/>
        <end position="666"/>
    </location>
</feature>
<organism evidence="2 3">
    <name type="scientific">Cardiosporidium cionae</name>
    <dbReference type="NCBI Taxonomy" id="476202"/>
    <lineage>
        <taxon>Eukaryota</taxon>
        <taxon>Sar</taxon>
        <taxon>Alveolata</taxon>
        <taxon>Apicomplexa</taxon>
        <taxon>Aconoidasida</taxon>
        <taxon>Nephromycida</taxon>
        <taxon>Cardiosporidium</taxon>
    </lineage>
</organism>
<reference evidence="2 3" key="1">
    <citation type="journal article" date="2020" name="bioRxiv">
        <title>Metabolic contributions of an alphaproteobacterial endosymbiont in the apicomplexan Cardiosporidium cionae.</title>
        <authorList>
            <person name="Hunter E.S."/>
            <person name="Paight C.J."/>
            <person name="Lane C.E."/>
        </authorList>
    </citation>
    <scope>NUCLEOTIDE SEQUENCE [LARGE SCALE GENOMIC DNA]</scope>
    <source>
        <strain evidence="2">ESH_2018</strain>
    </source>
</reference>
<accession>A0ABQ7JEJ2</accession>